<dbReference type="Pfam" id="PF03480">
    <property type="entry name" value="DctP"/>
    <property type="match status" value="1"/>
</dbReference>
<keyword evidence="4" id="KW-1185">Reference proteome</keyword>
<name>A0ABV8S4J0_9BURK</name>
<evidence type="ECO:0000313" key="3">
    <source>
        <dbReference type="EMBL" id="MFC4299416.1"/>
    </source>
</evidence>
<protein>
    <submittedName>
        <fullName evidence="3">TRAP transporter substrate-binding protein</fullName>
    </submittedName>
</protein>
<organism evidence="3 4">
    <name type="scientific">Castellaniella hirudinis</name>
    <dbReference type="NCBI Taxonomy" id="1144617"/>
    <lineage>
        <taxon>Bacteria</taxon>
        <taxon>Pseudomonadati</taxon>
        <taxon>Pseudomonadota</taxon>
        <taxon>Betaproteobacteria</taxon>
        <taxon>Burkholderiales</taxon>
        <taxon>Alcaligenaceae</taxon>
        <taxon>Castellaniella</taxon>
    </lineage>
</organism>
<gene>
    <name evidence="3" type="ORF">ACFO0J_15340</name>
</gene>
<dbReference type="PANTHER" id="PTHR33376:SF15">
    <property type="entry name" value="BLL6794 PROTEIN"/>
    <property type="match status" value="1"/>
</dbReference>
<dbReference type="InterPro" id="IPR038404">
    <property type="entry name" value="TRAP_DctP_sf"/>
</dbReference>
<comment type="caution">
    <text evidence="3">The sequence shown here is derived from an EMBL/GenBank/DDBJ whole genome shotgun (WGS) entry which is preliminary data.</text>
</comment>
<dbReference type="NCBIfam" id="NF037995">
    <property type="entry name" value="TRAP_S1"/>
    <property type="match status" value="1"/>
</dbReference>
<feature type="signal peptide" evidence="2">
    <location>
        <begin position="1"/>
        <end position="30"/>
    </location>
</feature>
<feature type="chain" id="PRO_5046241696" evidence="2">
    <location>
        <begin position="31"/>
        <end position="354"/>
    </location>
</feature>
<proteinExistence type="predicted"/>
<sequence length="354" mass="38436">MTQHSKTLFRAGKVLAALALGLTAAAAARADDKVILKVAHFLPATSSAQINLIQPWCDKIAQESNQRMTCQIYPAMQLGGTPAQLFDQAKDGVADIIWTVPTYAAGRFVKSEVFELPWIAVKAEAGSQALWEYVNKFALDEFKGVHPIFMHLHDGALFHFSNKQPKTLEDLKGLKIRAATRSNARTIEALGAVPVQMPLPAVPEALSKGVVDGVTVPWESAPAIKLAEIANYHFDVPEGAPRLSNTIFLFGMNQARYDSLPADLKKVIDDNSGLKASAWAGRVGFDEVIPKFKAQAKAAGNQFYDMPDAEYQRFVEATRGVSQEWIKSVDAKGGKGAELLAVARNMVKSHAAGH</sequence>
<evidence type="ECO:0000256" key="2">
    <source>
        <dbReference type="SAM" id="SignalP"/>
    </source>
</evidence>
<dbReference type="PANTHER" id="PTHR33376">
    <property type="match status" value="1"/>
</dbReference>
<accession>A0ABV8S4J0</accession>
<dbReference type="InterPro" id="IPR018389">
    <property type="entry name" value="DctP_fam"/>
</dbReference>
<dbReference type="EMBL" id="JBHSDY010000010">
    <property type="protein sequence ID" value="MFC4299416.1"/>
    <property type="molecule type" value="Genomic_DNA"/>
</dbReference>
<dbReference type="Gene3D" id="3.40.190.170">
    <property type="entry name" value="Bacterial extracellular solute-binding protein, family 7"/>
    <property type="match status" value="1"/>
</dbReference>
<keyword evidence="1 2" id="KW-0732">Signal</keyword>
<evidence type="ECO:0000313" key="4">
    <source>
        <dbReference type="Proteomes" id="UP001595756"/>
    </source>
</evidence>
<dbReference type="CDD" id="cd13665">
    <property type="entry name" value="PBP2_TRAP_Dctp3_4"/>
    <property type="match status" value="1"/>
</dbReference>
<dbReference type="RefSeq" id="WP_376813949.1">
    <property type="nucleotide sequence ID" value="NZ_JBHSDY010000010.1"/>
</dbReference>
<reference evidence="4" key="1">
    <citation type="journal article" date="2019" name="Int. J. Syst. Evol. Microbiol.">
        <title>The Global Catalogue of Microorganisms (GCM) 10K type strain sequencing project: providing services to taxonomists for standard genome sequencing and annotation.</title>
        <authorList>
            <consortium name="The Broad Institute Genomics Platform"/>
            <consortium name="The Broad Institute Genome Sequencing Center for Infectious Disease"/>
            <person name="Wu L."/>
            <person name="Ma J."/>
        </authorList>
    </citation>
    <scope>NUCLEOTIDE SEQUENCE [LARGE SCALE GENOMIC DNA]</scope>
    <source>
        <strain evidence="4">CGMCC 1.19029</strain>
    </source>
</reference>
<dbReference type="Proteomes" id="UP001595756">
    <property type="component" value="Unassembled WGS sequence"/>
</dbReference>
<evidence type="ECO:0000256" key="1">
    <source>
        <dbReference type="ARBA" id="ARBA00022729"/>
    </source>
</evidence>